<dbReference type="EMBL" id="CM008968">
    <property type="protein sequence ID" value="PNW80613.1"/>
    <property type="molecule type" value="Genomic_DNA"/>
</dbReference>
<feature type="compositionally biased region" description="Low complexity" evidence="5">
    <location>
        <begin position="286"/>
        <end position="302"/>
    </location>
</feature>
<dbReference type="InterPro" id="IPR008271">
    <property type="entry name" value="Ser/Thr_kinase_AS"/>
</dbReference>
<feature type="compositionally biased region" description="Low complexity" evidence="5">
    <location>
        <begin position="725"/>
        <end position="752"/>
    </location>
</feature>
<dbReference type="GO" id="GO:0005524">
    <property type="term" value="F:ATP binding"/>
    <property type="evidence" value="ECO:0007669"/>
    <property type="project" value="UniProtKB-KW"/>
</dbReference>
<feature type="region of interest" description="Disordered" evidence="5">
    <location>
        <begin position="954"/>
        <end position="982"/>
    </location>
</feature>
<evidence type="ECO:0000313" key="7">
    <source>
        <dbReference type="EMBL" id="PNW80613.1"/>
    </source>
</evidence>
<dbReference type="Gene3D" id="3.30.200.20">
    <property type="entry name" value="Phosphorylase Kinase, domain 1"/>
    <property type="match status" value="1"/>
</dbReference>
<dbReference type="InterPro" id="IPR000719">
    <property type="entry name" value="Prot_kinase_dom"/>
</dbReference>
<dbReference type="InterPro" id="IPR001245">
    <property type="entry name" value="Ser-Thr/Tyr_kinase_cat_dom"/>
</dbReference>
<feature type="compositionally biased region" description="Gly residues" evidence="5">
    <location>
        <begin position="570"/>
        <end position="579"/>
    </location>
</feature>
<feature type="region of interest" description="Disordered" evidence="5">
    <location>
        <begin position="725"/>
        <end position="765"/>
    </location>
</feature>
<evidence type="ECO:0000259" key="6">
    <source>
        <dbReference type="PROSITE" id="PS50011"/>
    </source>
</evidence>
<protein>
    <recommendedName>
        <fullName evidence="6">Protein kinase domain-containing protein</fullName>
    </recommendedName>
</protein>
<dbReference type="PANTHER" id="PTHR48056">
    <property type="entry name" value="LRR RECEPTOR-LIKE SERINE/THREONINE-PROTEIN KINASE-RELATED"/>
    <property type="match status" value="1"/>
</dbReference>
<dbReference type="STRING" id="3055.A0A2K3DJA1"/>
<keyword evidence="1" id="KW-0433">Leucine-rich repeat</keyword>
<reference evidence="7 8" key="1">
    <citation type="journal article" date="2007" name="Science">
        <title>The Chlamydomonas genome reveals the evolution of key animal and plant functions.</title>
        <authorList>
            <person name="Merchant S.S."/>
            <person name="Prochnik S.E."/>
            <person name="Vallon O."/>
            <person name="Harris E.H."/>
            <person name="Karpowicz S.J."/>
            <person name="Witman G.B."/>
            <person name="Terry A."/>
            <person name="Salamov A."/>
            <person name="Fritz-Laylin L.K."/>
            <person name="Marechal-Drouard L."/>
            <person name="Marshall W.F."/>
            <person name="Qu L.H."/>
            <person name="Nelson D.R."/>
            <person name="Sanderfoot A.A."/>
            <person name="Spalding M.H."/>
            <person name="Kapitonov V.V."/>
            <person name="Ren Q."/>
            <person name="Ferris P."/>
            <person name="Lindquist E."/>
            <person name="Shapiro H."/>
            <person name="Lucas S.M."/>
            <person name="Grimwood J."/>
            <person name="Schmutz J."/>
            <person name="Cardol P."/>
            <person name="Cerutti H."/>
            <person name="Chanfreau G."/>
            <person name="Chen C.L."/>
            <person name="Cognat V."/>
            <person name="Croft M.T."/>
            <person name="Dent R."/>
            <person name="Dutcher S."/>
            <person name="Fernandez E."/>
            <person name="Fukuzawa H."/>
            <person name="Gonzalez-Ballester D."/>
            <person name="Gonzalez-Halphen D."/>
            <person name="Hallmann A."/>
            <person name="Hanikenne M."/>
            <person name="Hippler M."/>
            <person name="Inwood W."/>
            <person name="Jabbari K."/>
            <person name="Kalanon M."/>
            <person name="Kuras R."/>
            <person name="Lefebvre P.A."/>
            <person name="Lemaire S.D."/>
            <person name="Lobanov A.V."/>
            <person name="Lohr M."/>
            <person name="Manuell A."/>
            <person name="Meier I."/>
            <person name="Mets L."/>
            <person name="Mittag M."/>
            <person name="Mittelmeier T."/>
            <person name="Moroney J.V."/>
            <person name="Moseley J."/>
            <person name="Napoli C."/>
            <person name="Nedelcu A.M."/>
            <person name="Niyogi K."/>
            <person name="Novoselov S.V."/>
            <person name="Paulsen I.T."/>
            <person name="Pazour G."/>
            <person name="Purton S."/>
            <person name="Ral J.P."/>
            <person name="Riano-Pachon D.M."/>
            <person name="Riekhof W."/>
            <person name="Rymarquis L."/>
            <person name="Schroda M."/>
            <person name="Stern D."/>
            <person name="Umen J."/>
            <person name="Willows R."/>
            <person name="Wilson N."/>
            <person name="Zimmer S.L."/>
            <person name="Allmer J."/>
            <person name="Balk J."/>
            <person name="Bisova K."/>
            <person name="Chen C.J."/>
            <person name="Elias M."/>
            <person name="Gendler K."/>
            <person name="Hauser C."/>
            <person name="Lamb M.R."/>
            <person name="Ledford H."/>
            <person name="Long J.C."/>
            <person name="Minagawa J."/>
            <person name="Page M.D."/>
            <person name="Pan J."/>
            <person name="Pootakham W."/>
            <person name="Roje S."/>
            <person name="Rose A."/>
            <person name="Stahlberg E."/>
            <person name="Terauchi A.M."/>
            <person name="Yang P."/>
            <person name="Ball S."/>
            <person name="Bowler C."/>
            <person name="Dieckmann C.L."/>
            <person name="Gladyshev V.N."/>
            <person name="Green P."/>
            <person name="Jorgensen R."/>
            <person name="Mayfield S."/>
            <person name="Mueller-Roeber B."/>
            <person name="Rajamani S."/>
            <person name="Sayre R.T."/>
            <person name="Brokstein P."/>
            <person name="Dubchak I."/>
            <person name="Goodstein D."/>
            <person name="Hornick L."/>
            <person name="Huang Y.W."/>
            <person name="Jhaveri J."/>
            <person name="Luo Y."/>
            <person name="Martinez D."/>
            <person name="Ngau W.C."/>
            <person name="Otillar B."/>
            <person name="Poliakov A."/>
            <person name="Porter A."/>
            <person name="Szajkowski L."/>
            <person name="Werner G."/>
            <person name="Zhou K."/>
            <person name="Grigoriev I.V."/>
            <person name="Rokhsar D.S."/>
            <person name="Grossman A.R."/>
        </authorList>
    </citation>
    <scope>NUCLEOTIDE SEQUENCE [LARGE SCALE GENOMIC DNA]</scope>
    <source>
        <strain evidence="8">CC-503</strain>
    </source>
</reference>
<evidence type="ECO:0000256" key="2">
    <source>
        <dbReference type="ARBA" id="ARBA00022737"/>
    </source>
</evidence>
<name>A0A2K3DJA1_CHLRE</name>
<accession>A0A2K3DJA1</accession>
<feature type="region of interest" description="Disordered" evidence="5">
    <location>
        <begin position="1443"/>
        <end position="1468"/>
    </location>
</feature>
<evidence type="ECO:0000256" key="3">
    <source>
        <dbReference type="ARBA" id="ARBA00022741"/>
    </source>
</evidence>
<dbReference type="SUPFAM" id="SSF56112">
    <property type="entry name" value="Protein kinase-like (PK-like)"/>
    <property type="match status" value="1"/>
</dbReference>
<sequence length="1630" mass="159636">MQFTEGVDLEQAAFLPLGAASGGAAGGGTSLAGTDGLTLIDTQPLFLLDACTTASSLDPSYQDRSAGNSRGGCLARWLGALCRGDNGGVKRPGSPGVASSSRPLAAGSTAELQAPRSQAISAYNMGRPSPGPTASMPSRRSNHFTAVAAVGGHGGSNTAAPSVCGQLGPLPSSPTVGRAAAVVAAEVDLQPNRERSGGGATSATRASPFSGAGRKWGLTSAVVSAAGMRPRVMHVNAAAAATGANGGSDALLPTGGGSGGATTGGGGVAGQNHTGGAGSAHVPGLSRASSVASHTSAVTTTSRPSRWGMLANLLTTGLRSFTQLAGMAEPVTGALTTEAVRDLTRRAGRLDVVRAVGQVRDLVLVGYGSVGLVYRGRLEPGGGGHVAVKYLVAKGRDAMAAPATEGLLSRALQHPNIVTTISWHITRVTSDNFLDLPDALEAMAAREARKAKKAARALSGGGGSIKIRLMGKGGGGGNNKRRGGGGSGPAAGGGVLPTIGSGGGILAGGSGTAAGALAATCQPDSGDTAAAQSHSGFHMHVQELVRNVTSGADAAAIASVDSTAAAAVGSGSGGGGGVGSVRSQRPTSPHCSALARLGHTLSHSFTQHRTAGTAAAGAEAAEPLLPAGTLQSGSRPHGGAEAFGQDHGPGVHGGQHARRLGLLAHGLLSHGHESGHAHGHGPSNGRDQLHQQQQQQQQRHAQQSQLAHGLVVVCAGGAVEAMGATGPPHAAGQAHAPHASHTYAAPGPGTAAPAPPGNGGSRIGSGAALEATAALFLPSATGREGGRAGSGPSNHASPVVAGARPDGYSPSPSHRTNYDGSWSVRMARPEQEQLATQTHTLAASDVADSILQQAAACDAGAAATAAAAAAEAEAGASGIGYAGAGLGATSSTAWFYSRDSLSSHWFGPSPNASNHAAAAAAALVLVTPIHAGAGHPQMLVTPRFCHPAQLQIQTTAPNDDGHSHHQHHAQPQPSGHGPAAGVGVAAGMGLGAGMRANSYGAHGAHAGTAGGAVHVSGSPQSAAAVTLGAAVFCAAGAPSTPPVTIAAAAGGGGAGGAGGGHTFAAGHGGGTGGISMGALFAAVSSNGSGRGRHPQLMRAGSRLQMATTPTTQPSIPEDTQALDIHTDLAGAYPFHGGAADGTPSGPAATTPRTIGGTHGEERRRLLLGLPGSEGTSLLGMDRTSGAGVSPPCALAVVAAEGRDGAHRTRPHSTAAHRHADANDNASSAVRGMLTGALDSAAGDAGGVTRSAGLSAAGSIASGGHRRGLFLPSPSPNSAPGSGGEGTQSHGSHRHVQEAVVSSRPQTRTHSRTASTVLTRTTNSSSKRLNSMNNMPTMQQFAVVNGCRASTAVATPPAGPLTGTMTGEPEPLANAPGSMGGSDFASGATIPATAVGSGSPTGSTGMLGCGISTNAVPTAGTAATIAGVFRIGTTLSTHGYASSAGAGPAGTALSHHTGDGSSPAAGSAAETSNTIGRASAAAAAAATAASAAAAAAAVAAAASAAASDTPGAQKALERGWRTLTQIMHRLNARPGDYLTRIVMEDADRGSLLGAIREHVFVHQADGTPHWPWLLLTALDMARGMAFLHRHNVLHGDLKPSNVLLMSDASDPRGFIAKISDFGLSRCEAPVM</sequence>
<keyword evidence="8" id="KW-1185">Reference proteome</keyword>
<feature type="region of interest" description="Disordered" evidence="5">
    <location>
        <begin position="1264"/>
        <end position="1331"/>
    </location>
</feature>
<dbReference type="KEGG" id="cre:CHLRE_07g324866v5"/>
<feature type="compositionally biased region" description="Polar residues" evidence="5">
    <location>
        <begin position="1302"/>
        <end position="1331"/>
    </location>
</feature>
<keyword evidence="3" id="KW-0547">Nucleotide-binding</keyword>
<dbReference type="InParanoid" id="A0A2K3DJA1"/>
<feature type="compositionally biased region" description="Low complexity" evidence="5">
    <location>
        <begin position="690"/>
        <end position="704"/>
    </location>
</feature>
<keyword evidence="2" id="KW-0677">Repeat</keyword>
<feature type="domain" description="Protein kinase" evidence="6">
    <location>
        <begin position="1468"/>
        <end position="1630"/>
    </location>
</feature>
<evidence type="ECO:0000256" key="4">
    <source>
        <dbReference type="ARBA" id="ARBA00022840"/>
    </source>
</evidence>
<feature type="region of interest" description="Disordered" evidence="5">
    <location>
        <begin position="1134"/>
        <end position="1156"/>
    </location>
</feature>
<feature type="region of interest" description="Disordered" evidence="5">
    <location>
        <begin position="566"/>
        <end position="590"/>
    </location>
</feature>
<dbReference type="Proteomes" id="UP000006906">
    <property type="component" value="Chromosome 7"/>
</dbReference>
<dbReference type="PROSITE" id="PS00108">
    <property type="entry name" value="PROTEIN_KINASE_ST"/>
    <property type="match status" value="1"/>
</dbReference>
<dbReference type="OrthoDB" id="4062651at2759"/>
<dbReference type="GO" id="GO:0004672">
    <property type="term" value="F:protein kinase activity"/>
    <property type="evidence" value="ECO:0007669"/>
    <property type="project" value="InterPro"/>
</dbReference>
<organism evidence="7 8">
    <name type="scientific">Chlamydomonas reinhardtii</name>
    <name type="common">Chlamydomonas smithii</name>
    <dbReference type="NCBI Taxonomy" id="3055"/>
    <lineage>
        <taxon>Eukaryota</taxon>
        <taxon>Viridiplantae</taxon>
        <taxon>Chlorophyta</taxon>
        <taxon>core chlorophytes</taxon>
        <taxon>Chlorophyceae</taxon>
        <taxon>CS clade</taxon>
        <taxon>Chlamydomonadales</taxon>
        <taxon>Chlamydomonadaceae</taxon>
        <taxon>Chlamydomonas</taxon>
    </lineage>
</organism>
<gene>
    <name evidence="7" type="ORF">CHLRE_07g324866v5</name>
</gene>
<feature type="region of interest" description="Disordered" evidence="5">
    <location>
        <begin position="88"/>
        <end position="113"/>
    </location>
</feature>
<proteinExistence type="predicted"/>
<feature type="region of interest" description="Disordered" evidence="5">
    <location>
        <begin position="469"/>
        <end position="492"/>
    </location>
</feature>
<feature type="region of interest" description="Disordered" evidence="5">
    <location>
        <begin position="251"/>
        <end position="302"/>
    </location>
</feature>
<feature type="region of interest" description="Disordered" evidence="5">
    <location>
        <begin position="780"/>
        <end position="816"/>
    </location>
</feature>
<evidence type="ECO:0000313" key="8">
    <source>
        <dbReference type="Proteomes" id="UP000006906"/>
    </source>
</evidence>
<dbReference type="GeneID" id="66054000"/>
<dbReference type="PROSITE" id="PS50011">
    <property type="entry name" value="PROTEIN_KINASE_DOM"/>
    <property type="match status" value="1"/>
</dbReference>
<dbReference type="RefSeq" id="XP_042922599.1">
    <property type="nucleotide sequence ID" value="XM_043064031.1"/>
</dbReference>
<evidence type="ECO:0000256" key="5">
    <source>
        <dbReference type="SAM" id="MobiDB-lite"/>
    </source>
</evidence>
<dbReference type="Pfam" id="PF07714">
    <property type="entry name" value="PK_Tyr_Ser-Thr"/>
    <property type="match status" value="1"/>
</dbReference>
<dbReference type="InterPro" id="IPR050647">
    <property type="entry name" value="Plant_LRR-RLKs"/>
</dbReference>
<feature type="compositionally biased region" description="Gly residues" evidence="5">
    <location>
        <begin position="471"/>
        <end position="492"/>
    </location>
</feature>
<dbReference type="InterPro" id="IPR011009">
    <property type="entry name" value="Kinase-like_dom_sf"/>
</dbReference>
<dbReference type="PANTHER" id="PTHR48056:SF81">
    <property type="entry name" value="RECEPTOR PROTEIN-TYROSINE KINASE CEPR1"/>
    <property type="match status" value="1"/>
</dbReference>
<feature type="compositionally biased region" description="Gly residues" evidence="5">
    <location>
        <begin position="254"/>
        <end position="278"/>
    </location>
</feature>
<feature type="region of interest" description="Disordered" evidence="5">
    <location>
        <begin position="627"/>
        <end position="655"/>
    </location>
</feature>
<evidence type="ECO:0000256" key="1">
    <source>
        <dbReference type="ARBA" id="ARBA00022614"/>
    </source>
</evidence>
<dbReference type="Gramene" id="PNW80613">
    <property type="protein sequence ID" value="PNW80613"/>
    <property type="gene ID" value="CHLRE_07g324866v5"/>
</dbReference>
<dbReference type="Gene3D" id="1.10.510.10">
    <property type="entry name" value="Transferase(Phosphotransferase) domain 1"/>
    <property type="match status" value="1"/>
</dbReference>
<keyword evidence="4" id="KW-0067">ATP-binding</keyword>
<feature type="region of interest" description="Disordered" evidence="5">
    <location>
        <begin position="669"/>
        <end position="704"/>
    </location>
</feature>